<dbReference type="PATRIC" id="fig|171383.3.peg.1373"/>
<organism evidence="1 2">
    <name type="scientific">Vibrio hepatarius</name>
    <dbReference type="NCBI Taxonomy" id="171383"/>
    <lineage>
        <taxon>Bacteria</taxon>
        <taxon>Pseudomonadati</taxon>
        <taxon>Pseudomonadota</taxon>
        <taxon>Gammaproteobacteria</taxon>
        <taxon>Vibrionales</taxon>
        <taxon>Vibrionaceae</taxon>
        <taxon>Vibrio</taxon>
        <taxon>Vibrio oreintalis group</taxon>
    </lineage>
</organism>
<sequence length="59" mass="7191">MFIPLAGQKGKKYKFALNKIKFAGFYHHRNRLQSELDQLFLFYCSNRLEVFREKAWLSY</sequence>
<protein>
    <submittedName>
        <fullName evidence="1">Uncharacterized protein</fullName>
    </submittedName>
</protein>
<accession>A0A0M0I2X1</accession>
<evidence type="ECO:0000313" key="2">
    <source>
        <dbReference type="Proteomes" id="UP000037530"/>
    </source>
</evidence>
<dbReference type="Proteomes" id="UP000037530">
    <property type="component" value="Unassembled WGS sequence"/>
</dbReference>
<dbReference type="STRING" id="171383.AKJ31_06645"/>
<dbReference type="EMBL" id="LHPI01000003">
    <property type="protein sequence ID" value="KOO08675.1"/>
    <property type="molecule type" value="Genomic_DNA"/>
</dbReference>
<dbReference type="AlphaFoldDB" id="A0A0M0I2X1"/>
<keyword evidence="2" id="KW-1185">Reference proteome</keyword>
<reference evidence="2" key="1">
    <citation type="submission" date="2015-08" db="EMBL/GenBank/DDBJ databases">
        <title>Vibrio galatheae sp. nov., a novel member of the Vibrionaceae family isolated from the Solomon Islands.</title>
        <authorList>
            <person name="Giubergia S."/>
            <person name="Machado H."/>
            <person name="Mateiu R.V."/>
            <person name="Gram L."/>
        </authorList>
    </citation>
    <scope>NUCLEOTIDE SEQUENCE [LARGE SCALE GENOMIC DNA]</scope>
    <source>
        <strain evidence="2">DSM 19134</strain>
    </source>
</reference>
<comment type="caution">
    <text evidence="1">The sequence shown here is derived from an EMBL/GenBank/DDBJ whole genome shotgun (WGS) entry which is preliminary data.</text>
</comment>
<gene>
    <name evidence="1" type="ORF">AKJ31_06645</name>
</gene>
<name>A0A0M0I2X1_9VIBR</name>
<proteinExistence type="predicted"/>
<evidence type="ECO:0000313" key="1">
    <source>
        <dbReference type="EMBL" id="KOO08675.1"/>
    </source>
</evidence>